<sequence>LNRLRPKRAGGIVFMSVVAVRTRARAAGTAPGTADESASRDVPSAGMFFFQTRQRNTPCKVVWTKVEDQQRPWAALAESLELAAAAPLETRRHERAAFQTEGAASRTARSGERHGPRQQRAARWTPCSPPCREERRQRMRRRGRLCSGATAAMYRSGIQAVRPFSQNGRTNSAGGAPGARRTDLAQTGVVLLSLAAEHARVGRLAMVQNGTPAPQPQRSRRRRRELRS</sequence>
<comment type="caution">
    <text evidence="2">The sequence shown here is derived from an EMBL/GenBank/DDBJ whole genome shotgun (WGS) entry which is preliminary data.</text>
</comment>
<dbReference type="Proteomes" id="UP001189429">
    <property type="component" value="Unassembled WGS sequence"/>
</dbReference>
<feature type="region of interest" description="Disordered" evidence="1">
    <location>
        <begin position="95"/>
        <end position="143"/>
    </location>
</feature>
<feature type="compositionally biased region" description="Basic residues" evidence="1">
    <location>
        <begin position="218"/>
        <end position="228"/>
    </location>
</feature>
<name>A0ABN9Q2W9_9DINO</name>
<feature type="compositionally biased region" description="Polar residues" evidence="1">
    <location>
        <begin position="164"/>
        <end position="173"/>
    </location>
</feature>
<organism evidence="2 3">
    <name type="scientific">Prorocentrum cordatum</name>
    <dbReference type="NCBI Taxonomy" id="2364126"/>
    <lineage>
        <taxon>Eukaryota</taxon>
        <taxon>Sar</taxon>
        <taxon>Alveolata</taxon>
        <taxon>Dinophyceae</taxon>
        <taxon>Prorocentrales</taxon>
        <taxon>Prorocentraceae</taxon>
        <taxon>Prorocentrum</taxon>
    </lineage>
</organism>
<keyword evidence="3" id="KW-1185">Reference proteome</keyword>
<evidence type="ECO:0000256" key="1">
    <source>
        <dbReference type="SAM" id="MobiDB-lite"/>
    </source>
</evidence>
<protein>
    <submittedName>
        <fullName evidence="2">Uncharacterized protein</fullName>
    </submittedName>
</protein>
<accession>A0ABN9Q2W9</accession>
<feature type="region of interest" description="Disordered" evidence="1">
    <location>
        <begin position="161"/>
        <end position="180"/>
    </location>
</feature>
<evidence type="ECO:0000313" key="3">
    <source>
        <dbReference type="Proteomes" id="UP001189429"/>
    </source>
</evidence>
<feature type="non-terminal residue" evidence="2">
    <location>
        <position position="228"/>
    </location>
</feature>
<dbReference type="EMBL" id="CAUYUJ010001760">
    <property type="protein sequence ID" value="CAK0797492.1"/>
    <property type="molecule type" value="Genomic_DNA"/>
</dbReference>
<gene>
    <name evidence="2" type="ORF">PCOR1329_LOCUS6555</name>
</gene>
<proteinExistence type="predicted"/>
<evidence type="ECO:0000313" key="2">
    <source>
        <dbReference type="EMBL" id="CAK0797492.1"/>
    </source>
</evidence>
<reference evidence="2" key="1">
    <citation type="submission" date="2023-10" db="EMBL/GenBank/DDBJ databases">
        <authorList>
            <person name="Chen Y."/>
            <person name="Shah S."/>
            <person name="Dougan E. K."/>
            <person name="Thang M."/>
            <person name="Chan C."/>
        </authorList>
    </citation>
    <scope>NUCLEOTIDE SEQUENCE [LARGE SCALE GENOMIC DNA]</scope>
</reference>
<feature type="non-terminal residue" evidence="2">
    <location>
        <position position="1"/>
    </location>
</feature>
<feature type="region of interest" description="Disordered" evidence="1">
    <location>
        <begin position="207"/>
        <end position="228"/>
    </location>
</feature>